<protein>
    <submittedName>
        <fullName evidence="2">Uncharacterized protein</fullName>
    </submittedName>
</protein>
<feature type="region of interest" description="Disordered" evidence="1">
    <location>
        <begin position="10"/>
        <end position="31"/>
    </location>
</feature>
<gene>
    <name evidence="2" type="ORF">NCTC10783_05872</name>
</gene>
<sequence>MHRRAVLQVTGFGMNRPPLRDQSQGVGGSSASFGEGELALAERNPMDVAALFAA</sequence>
<feature type="compositionally biased region" description="Polar residues" evidence="1">
    <location>
        <begin position="21"/>
        <end position="31"/>
    </location>
</feature>
<dbReference type="EMBL" id="LR134300">
    <property type="protein sequence ID" value="VEE49921.1"/>
    <property type="molecule type" value="Genomic_DNA"/>
</dbReference>
<name>A0A448BX56_PSEFL</name>
<evidence type="ECO:0000256" key="1">
    <source>
        <dbReference type="SAM" id="MobiDB-lite"/>
    </source>
</evidence>
<reference evidence="2 3" key="1">
    <citation type="submission" date="2018-12" db="EMBL/GenBank/DDBJ databases">
        <authorList>
            <consortium name="Pathogen Informatics"/>
        </authorList>
    </citation>
    <scope>NUCLEOTIDE SEQUENCE [LARGE SCALE GENOMIC DNA]</scope>
    <source>
        <strain evidence="2 3">NCTC10783</strain>
    </source>
</reference>
<evidence type="ECO:0000313" key="2">
    <source>
        <dbReference type="EMBL" id="VEE49921.1"/>
    </source>
</evidence>
<dbReference type="AlphaFoldDB" id="A0A448BX56"/>
<dbReference type="Proteomes" id="UP000278078">
    <property type="component" value="Chromosome"/>
</dbReference>
<evidence type="ECO:0000313" key="3">
    <source>
        <dbReference type="Proteomes" id="UP000278078"/>
    </source>
</evidence>
<proteinExistence type="predicted"/>
<organism evidence="2 3">
    <name type="scientific">Pseudomonas fluorescens</name>
    <dbReference type="NCBI Taxonomy" id="294"/>
    <lineage>
        <taxon>Bacteria</taxon>
        <taxon>Pseudomonadati</taxon>
        <taxon>Pseudomonadota</taxon>
        <taxon>Gammaproteobacteria</taxon>
        <taxon>Pseudomonadales</taxon>
        <taxon>Pseudomonadaceae</taxon>
        <taxon>Pseudomonas</taxon>
    </lineage>
</organism>
<accession>A0A448BX56</accession>